<dbReference type="AlphaFoldDB" id="A0A4R6DNN0"/>
<gene>
    <name evidence="2" type="ORF">EDF64_101376</name>
</gene>
<protein>
    <submittedName>
        <fullName evidence="2">Uncharacterized protein</fullName>
    </submittedName>
</protein>
<proteinExistence type="predicted"/>
<comment type="caution">
    <text evidence="2">The sequence shown here is derived from an EMBL/GenBank/DDBJ whole genome shotgun (WGS) entry which is preliminary data.</text>
</comment>
<evidence type="ECO:0000313" key="2">
    <source>
        <dbReference type="EMBL" id="TDN46510.1"/>
    </source>
</evidence>
<evidence type="ECO:0000313" key="3">
    <source>
        <dbReference type="Proteomes" id="UP000295764"/>
    </source>
</evidence>
<feature type="region of interest" description="Disordered" evidence="1">
    <location>
        <begin position="41"/>
        <end position="92"/>
    </location>
</feature>
<feature type="compositionally biased region" description="Basic and acidic residues" evidence="1">
    <location>
        <begin position="48"/>
        <end position="64"/>
    </location>
</feature>
<dbReference type="EMBL" id="SNVW01000001">
    <property type="protein sequence ID" value="TDN46510.1"/>
    <property type="molecule type" value="Genomic_DNA"/>
</dbReference>
<organism evidence="2 3">
    <name type="scientific">Curtobacterium flaccumfaciens</name>
    <dbReference type="NCBI Taxonomy" id="2035"/>
    <lineage>
        <taxon>Bacteria</taxon>
        <taxon>Bacillati</taxon>
        <taxon>Actinomycetota</taxon>
        <taxon>Actinomycetes</taxon>
        <taxon>Micrococcales</taxon>
        <taxon>Microbacteriaceae</taxon>
        <taxon>Curtobacterium</taxon>
    </lineage>
</organism>
<dbReference type="OrthoDB" id="9799092at2"/>
<sequence>MGADTTPTTVGDLFERPPMQFGFRGDPWLWAALRERLAQTSLPIGGRRSPEPGDGRCAREEPRRTRPVPWSAPLAGPEARGGLAPRLQAVSW</sequence>
<name>A0A4R6DNN0_9MICO</name>
<accession>A0A4R6DNN0</accession>
<reference evidence="2 3" key="1">
    <citation type="submission" date="2019-03" db="EMBL/GenBank/DDBJ databases">
        <title>Genomic analyses of the natural microbiome of Caenorhabditis elegans.</title>
        <authorList>
            <person name="Samuel B."/>
        </authorList>
    </citation>
    <scope>NUCLEOTIDE SEQUENCE [LARGE SCALE GENOMIC DNA]</scope>
    <source>
        <strain evidence="2 3">JUb65</strain>
    </source>
</reference>
<dbReference type="RefSeq" id="WP_133518380.1">
    <property type="nucleotide sequence ID" value="NZ_SNVW01000001.1"/>
</dbReference>
<evidence type="ECO:0000256" key="1">
    <source>
        <dbReference type="SAM" id="MobiDB-lite"/>
    </source>
</evidence>
<dbReference type="Proteomes" id="UP000295764">
    <property type="component" value="Unassembled WGS sequence"/>
</dbReference>